<keyword evidence="2" id="KW-0269">Exonuclease</keyword>
<dbReference type="Proteomes" id="UP001163823">
    <property type="component" value="Chromosome 3"/>
</dbReference>
<gene>
    <name evidence="2" type="ORF">O6P43_007441</name>
</gene>
<keyword evidence="3" id="KW-1185">Reference proteome</keyword>
<protein>
    <submittedName>
        <fullName evidence="2">Exonuclease</fullName>
    </submittedName>
</protein>
<organism evidence="2 3">
    <name type="scientific">Quillaja saponaria</name>
    <name type="common">Soap bark tree</name>
    <dbReference type="NCBI Taxonomy" id="32244"/>
    <lineage>
        <taxon>Eukaryota</taxon>
        <taxon>Viridiplantae</taxon>
        <taxon>Streptophyta</taxon>
        <taxon>Embryophyta</taxon>
        <taxon>Tracheophyta</taxon>
        <taxon>Spermatophyta</taxon>
        <taxon>Magnoliopsida</taxon>
        <taxon>eudicotyledons</taxon>
        <taxon>Gunneridae</taxon>
        <taxon>Pentapetalae</taxon>
        <taxon>rosids</taxon>
        <taxon>fabids</taxon>
        <taxon>Fabales</taxon>
        <taxon>Quillajaceae</taxon>
        <taxon>Quillaja</taxon>
    </lineage>
</organism>
<name>A0AAD7QAM6_QUISA</name>
<dbReference type="InterPro" id="IPR012337">
    <property type="entry name" value="RNaseH-like_sf"/>
</dbReference>
<reference evidence="2" key="1">
    <citation type="journal article" date="2023" name="Science">
        <title>Elucidation of the pathway for biosynthesis of saponin adjuvants from the soapbark tree.</title>
        <authorList>
            <person name="Reed J."/>
            <person name="Orme A."/>
            <person name="El-Demerdash A."/>
            <person name="Owen C."/>
            <person name="Martin L.B.B."/>
            <person name="Misra R.C."/>
            <person name="Kikuchi S."/>
            <person name="Rejzek M."/>
            <person name="Martin A.C."/>
            <person name="Harkess A."/>
            <person name="Leebens-Mack J."/>
            <person name="Louveau T."/>
            <person name="Stephenson M.J."/>
            <person name="Osbourn A."/>
        </authorList>
    </citation>
    <scope>NUCLEOTIDE SEQUENCE</scope>
    <source>
        <strain evidence="2">S10</strain>
    </source>
</reference>
<dbReference type="KEGG" id="qsa:O6P43_007441"/>
<dbReference type="SUPFAM" id="SSF53098">
    <property type="entry name" value="Ribonuclease H-like"/>
    <property type="match status" value="1"/>
</dbReference>
<dbReference type="InterPro" id="IPR052408">
    <property type="entry name" value="Exonuclease_MUT-7-like"/>
</dbReference>
<dbReference type="EMBL" id="JARAOO010000003">
    <property type="protein sequence ID" value="KAJ7977878.1"/>
    <property type="molecule type" value="Genomic_DNA"/>
</dbReference>
<dbReference type="InterPro" id="IPR002562">
    <property type="entry name" value="3'-5'_exonuclease_dom"/>
</dbReference>
<keyword evidence="2" id="KW-0378">Hydrolase</keyword>
<dbReference type="Pfam" id="PF01612">
    <property type="entry name" value="DNA_pol_A_exo1"/>
    <property type="match status" value="1"/>
</dbReference>
<evidence type="ECO:0000259" key="1">
    <source>
        <dbReference type="SMART" id="SM00474"/>
    </source>
</evidence>
<dbReference type="AlphaFoldDB" id="A0AAD7QAM6"/>
<dbReference type="GO" id="GO:0003676">
    <property type="term" value="F:nucleic acid binding"/>
    <property type="evidence" value="ECO:0007669"/>
    <property type="project" value="InterPro"/>
</dbReference>
<dbReference type="SMART" id="SM00474">
    <property type="entry name" value="35EXOc"/>
    <property type="match status" value="1"/>
</dbReference>
<dbReference type="PANTHER" id="PTHR47765">
    <property type="entry name" value="3'-5' EXONUCLEASE DOMAIN-CONTAINING PROTEIN"/>
    <property type="match status" value="1"/>
</dbReference>
<evidence type="ECO:0000313" key="2">
    <source>
        <dbReference type="EMBL" id="KAJ7977878.1"/>
    </source>
</evidence>
<dbReference type="Gene3D" id="3.30.420.10">
    <property type="entry name" value="Ribonuclease H-like superfamily/Ribonuclease H"/>
    <property type="match status" value="1"/>
</dbReference>
<dbReference type="GO" id="GO:0006139">
    <property type="term" value="P:nucleobase-containing compound metabolic process"/>
    <property type="evidence" value="ECO:0007669"/>
    <property type="project" value="InterPro"/>
</dbReference>
<sequence>MGLEENASEIHNKKDQDRQIWTICLHSFSDLTSVSPVVFLYLLKECYISGTLKAMIKFRALQQVVYLVLHNNPQPGPATFVVQCLTVLPIFGAYCEGFSHLIISSLRRLLKRATTPLDSFEVNDLAAQLFLDIVVGHVNYDERIVVKVLEVFDVKLTDIEKIMCQLKPNNGSSSDIATEFIEQYTIKLVKSQSYMEAVTLLEHFNIRQCGQSFLLNMIDNKQFKAAEKWATFMGKPMLSLLVHKYADRNMLKSAYDTIKKNNLQQDFPDVYHRCKESSLKMLAEKGCWDVAEAKTHNNRQLIEYLVYLAMEAGYMEKVDELRERYSLKGFYDIKVPESTAQHNRYLRLDELDVGDIIWVDEVDGLCYAISHIEGCKVVGLDCEWKPNFVKGSKPNKVSIMQIASDKMVFILDLIKLSGDVPEVLNDCLTRILHSPSILKLGYNFQCDIKQLAASYGELNCFKHYEMLLDIQNVFKEPEGGLSGLAKKILGAALNKTRRNSNWEQRPLHRNQLEYAALDAVVLIHIFSHVRCHSQPAASTEGHSQPAASTEGYVKYYEWKSHIVSRTDNIKKAKKGYRK</sequence>
<keyword evidence="2" id="KW-0540">Nuclease</keyword>
<feature type="domain" description="3'-5' exonuclease" evidence="1">
    <location>
        <begin position="356"/>
        <end position="534"/>
    </location>
</feature>
<dbReference type="GO" id="GO:0008408">
    <property type="term" value="F:3'-5' exonuclease activity"/>
    <property type="evidence" value="ECO:0007669"/>
    <property type="project" value="InterPro"/>
</dbReference>
<accession>A0AAD7QAM6</accession>
<proteinExistence type="predicted"/>
<dbReference type="PANTHER" id="PTHR47765:SF2">
    <property type="entry name" value="EXONUCLEASE MUT-7 HOMOLOG"/>
    <property type="match status" value="1"/>
</dbReference>
<dbReference type="InterPro" id="IPR036397">
    <property type="entry name" value="RNaseH_sf"/>
</dbReference>
<comment type="caution">
    <text evidence="2">The sequence shown here is derived from an EMBL/GenBank/DDBJ whole genome shotgun (WGS) entry which is preliminary data.</text>
</comment>
<evidence type="ECO:0000313" key="3">
    <source>
        <dbReference type="Proteomes" id="UP001163823"/>
    </source>
</evidence>